<evidence type="ECO:0000256" key="7">
    <source>
        <dbReference type="SAM" id="Phobius"/>
    </source>
</evidence>
<feature type="transmembrane region" description="Helical" evidence="7">
    <location>
        <begin position="137"/>
        <end position="158"/>
    </location>
</feature>
<dbReference type="OrthoDB" id="7200137at2"/>
<evidence type="ECO:0000256" key="5">
    <source>
        <dbReference type="ARBA" id="ARBA00022989"/>
    </source>
</evidence>
<proteinExistence type="predicted"/>
<gene>
    <name evidence="9" type="ORF">SAMN05444370_11134</name>
</gene>
<comment type="subcellular location">
    <subcellularLocation>
        <location evidence="1">Cell membrane</location>
        <topology evidence="1">Multi-pass membrane protein</topology>
    </subcellularLocation>
</comment>
<evidence type="ECO:0000313" key="9">
    <source>
        <dbReference type="EMBL" id="SEA76028.1"/>
    </source>
</evidence>
<evidence type="ECO:0000256" key="3">
    <source>
        <dbReference type="ARBA" id="ARBA00022475"/>
    </source>
</evidence>
<feature type="transmembrane region" description="Helical" evidence="7">
    <location>
        <begin position="164"/>
        <end position="186"/>
    </location>
</feature>
<feature type="transmembrane region" description="Helical" evidence="7">
    <location>
        <begin position="48"/>
        <end position="66"/>
    </location>
</feature>
<dbReference type="Gene3D" id="1.20.1250.20">
    <property type="entry name" value="MFS general substrate transporter like domains"/>
    <property type="match status" value="1"/>
</dbReference>
<feature type="transmembrane region" description="Helical" evidence="7">
    <location>
        <begin position="249"/>
        <end position="268"/>
    </location>
</feature>
<dbReference type="SUPFAM" id="SSF103473">
    <property type="entry name" value="MFS general substrate transporter"/>
    <property type="match status" value="1"/>
</dbReference>
<reference evidence="9 10" key="1">
    <citation type="submission" date="2016-10" db="EMBL/GenBank/DDBJ databases">
        <authorList>
            <person name="de Groot N.N."/>
        </authorList>
    </citation>
    <scope>NUCLEOTIDE SEQUENCE [LARGE SCALE GENOMIC DNA]</scope>
    <source>
        <strain evidence="9 10">DSM 15345</strain>
    </source>
</reference>
<protein>
    <submittedName>
        <fullName evidence="9">Predicted arabinose efflux permease, MFS family</fullName>
    </submittedName>
</protein>
<evidence type="ECO:0000256" key="1">
    <source>
        <dbReference type="ARBA" id="ARBA00004651"/>
    </source>
</evidence>
<keyword evidence="10" id="KW-1185">Reference proteome</keyword>
<keyword evidence="5 7" id="KW-1133">Transmembrane helix</keyword>
<dbReference type="GO" id="GO:0022857">
    <property type="term" value="F:transmembrane transporter activity"/>
    <property type="evidence" value="ECO:0007669"/>
    <property type="project" value="InterPro"/>
</dbReference>
<dbReference type="STRING" id="89524.SAMN05444370_11134"/>
<dbReference type="InterPro" id="IPR050171">
    <property type="entry name" value="MFS_Transporters"/>
</dbReference>
<evidence type="ECO:0000256" key="6">
    <source>
        <dbReference type="ARBA" id="ARBA00023136"/>
    </source>
</evidence>
<dbReference type="PROSITE" id="PS50850">
    <property type="entry name" value="MFS"/>
    <property type="match status" value="1"/>
</dbReference>
<dbReference type="EMBL" id="FNQM01000011">
    <property type="protein sequence ID" value="SEA76028.1"/>
    <property type="molecule type" value="Genomic_DNA"/>
</dbReference>
<keyword evidence="2" id="KW-0813">Transport</keyword>
<dbReference type="PANTHER" id="PTHR23517">
    <property type="entry name" value="RESISTANCE PROTEIN MDTM, PUTATIVE-RELATED-RELATED"/>
    <property type="match status" value="1"/>
</dbReference>
<dbReference type="AlphaFoldDB" id="A0A1H4DU37"/>
<dbReference type="InterPro" id="IPR020846">
    <property type="entry name" value="MFS_dom"/>
</dbReference>
<feature type="transmembrane region" description="Helical" evidence="7">
    <location>
        <begin position="364"/>
        <end position="386"/>
    </location>
</feature>
<keyword evidence="4 7" id="KW-0812">Transmembrane</keyword>
<dbReference type="GO" id="GO:0005886">
    <property type="term" value="C:plasma membrane"/>
    <property type="evidence" value="ECO:0007669"/>
    <property type="project" value="UniProtKB-SubCell"/>
</dbReference>
<feature type="transmembrane region" description="Helical" evidence="7">
    <location>
        <begin position="217"/>
        <end position="237"/>
    </location>
</feature>
<evidence type="ECO:0000256" key="2">
    <source>
        <dbReference type="ARBA" id="ARBA00022448"/>
    </source>
</evidence>
<dbReference type="Pfam" id="PF07690">
    <property type="entry name" value="MFS_1"/>
    <property type="match status" value="1"/>
</dbReference>
<dbReference type="Proteomes" id="UP000198703">
    <property type="component" value="Unassembled WGS sequence"/>
</dbReference>
<evidence type="ECO:0000313" key="10">
    <source>
        <dbReference type="Proteomes" id="UP000198703"/>
    </source>
</evidence>
<feature type="transmembrane region" description="Helical" evidence="7">
    <location>
        <begin position="103"/>
        <end position="130"/>
    </location>
</feature>
<organism evidence="9 10">
    <name type="scientific">Rubrimonas cliftonensis</name>
    <dbReference type="NCBI Taxonomy" id="89524"/>
    <lineage>
        <taxon>Bacteria</taxon>
        <taxon>Pseudomonadati</taxon>
        <taxon>Pseudomonadota</taxon>
        <taxon>Alphaproteobacteria</taxon>
        <taxon>Rhodobacterales</taxon>
        <taxon>Paracoccaceae</taxon>
        <taxon>Rubrimonas</taxon>
    </lineage>
</organism>
<dbReference type="InterPro" id="IPR036259">
    <property type="entry name" value="MFS_trans_sf"/>
</dbReference>
<feature type="transmembrane region" description="Helical" evidence="7">
    <location>
        <begin position="78"/>
        <end position="97"/>
    </location>
</feature>
<accession>A0A1H4DU37</accession>
<evidence type="ECO:0000256" key="4">
    <source>
        <dbReference type="ARBA" id="ARBA00022692"/>
    </source>
</evidence>
<dbReference type="PANTHER" id="PTHR23517:SF2">
    <property type="entry name" value="MULTIDRUG RESISTANCE PROTEIN MDTH"/>
    <property type="match status" value="1"/>
</dbReference>
<sequence length="390" mass="39267">MTAAAAARRRAALGLGLTQTLAWGASYYLPAILAAPMARDLGVSTPTVFAAFSVALLLTAALGPAVGRWIDRRGGRPALTASNLIFAAGLVGLALAQGPATLFAAWLVMGLGMATGLYEAAFAALAAAFGREARGPITGVALIAGFASTVCWPASAWMEAEFGWRGACLVWAALHLVFALPLNRLLAPPRAAPKARASDASDASAAPPAADAAWTSAALAFVFAATWIVSVGLAAHLPRLLEEAGATPAAALAAAALVGPAQVGARLLEFGLMRRMNPLVSARLACLAHPLGAAALAALGAPAAAALTVLHGAGNGVMTIAKGTLPLALFGPEGYGRRTGLLMAPARLGQAAAPLGFALLIDAWGAWTFAVTSGLMFAGFVVLMALGPRR</sequence>
<keyword evidence="6 7" id="KW-0472">Membrane</keyword>
<feature type="transmembrane region" description="Helical" evidence="7">
    <location>
        <begin position="280"/>
        <end position="301"/>
    </location>
</feature>
<dbReference type="RefSeq" id="WP_093254786.1">
    <property type="nucleotide sequence ID" value="NZ_FNQM01000011.1"/>
</dbReference>
<feature type="domain" description="Major facilitator superfamily (MFS) profile" evidence="8">
    <location>
        <begin position="1"/>
        <end position="390"/>
    </location>
</feature>
<dbReference type="InterPro" id="IPR011701">
    <property type="entry name" value="MFS"/>
</dbReference>
<name>A0A1H4DU37_9RHOB</name>
<keyword evidence="3" id="KW-1003">Cell membrane</keyword>
<evidence type="ECO:0000259" key="8">
    <source>
        <dbReference type="PROSITE" id="PS50850"/>
    </source>
</evidence>